<proteinExistence type="predicted"/>
<dbReference type="Proteomes" id="UP000019373">
    <property type="component" value="Unassembled WGS sequence"/>
</dbReference>
<evidence type="ECO:0000313" key="1">
    <source>
        <dbReference type="EMBL" id="ERF75679.1"/>
    </source>
</evidence>
<sequence length="128" mass="14337">MRTIDLVPAETVEIHFEVFHYGICATGSNPRFHGKTLLLSQLHPGGDVGFTIELKDYYLRSSREVRRYGEITEELGSRRAEDDPSGPAFTYAAPALLPFAYVVAPVCQSNSTASTRDFRRVLRSSDRL</sequence>
<accession>U1I1B4</accession>
<gene>
    <name evidence="1" type="ORF">EPUS_08633</name>
</gene>
<dbReference type="EMBL" id="KE720799">
    <property type="protein sequence ID" value="ERF75679.1"/>
    <property type="molecule type" value="Genomic_DNA"/>
</dbReference>
<organism evidence="1 2">
    <name type="scientific">Endocarpon pusillum (strain Z07020 / HMAS-L-300199)</name>
    <name type="common">Lichen-forming fungus</name>
    <dbReference type="NCBI Taxonomy" id="1263415"/>
    <lineage>
        <taxon>Eukaryota</taxon>
        <taxon>Fungi</taxon>
        <taxon>Dikarya</taxon>
        <taxon>Ascomycota</taxon>
        <taxon>Pezizomycotina</taxon>
        <taxon>Eurotiomycetes</taxon>
        <taxon>Chaetothyriomycetidae</taxon>
        <taxon>Verrucariales</taxon>
        <taxon>Verrucariaceae</taxon>
        <taxon>Endocarpon</taxon>
    </lineage>
</organism>
<name>U1I1B4_ENDPU</name>
<dbReference type="GeneID" id="19243481"/>
<dbReference type="AlphaFoldDB" id="U1I1B4"/>
<protein>
    <submittedName>
        <fullName evidence="1">Uncharacterized protein</fullName>
    </submittedName>
</protein>
<keyword evidence="2" id="KW-1185">Reference proteome</keyword>
<evidence type="ECO:0000313" key="2">
    <source>
        <dbReference type="Proteomes" id="UP000019373"/>
    </source>
</evidence>
<reference evidence="2" key="1">
    <citation type="journal article" date="2014" name="BMC Genomics">
        <title>Genome characteristics reveal the impact of lichenization on lichen-forming fungus Endocarpon pusillum Hedwig (Verrucariales, Ascomycota).</title>
        <authorList>
            <person name="Wang Y.-Y."/>
            <person name="Liu B."/>
            <person name="Zhang X.-Y."/>
            <person name="Zhou Q.-M."/>
            <person name="Zhang T."/>
            <person name="Li H."/>
            <person name="Yu Y.-F."/>
            <person name="Zhang X.-L."/>
            <person name="Hao X.-Y."/>
            <person name="Wang M."/>
            <person name="Wang L."/>
            <person name="Wei J.-C."/>
        </authorList>
    </citation>
    <scope>NUCLEOTIDE SEQUENCE [LARGE SCALE GENOMIC DNA]</scope>
    <source>
        <strain evidence="2">Z07020 / HMAS-L-300199</strain>
    </source>
</reference>
<dbReference type="RefSeq" id="XP_007787002.1">
    <property type="nucleotide sequence ID" value="XM_007788812.1"/>
</dbReference>
<dbReference type="HOGENOM" id="CLU_1959561_0_0_1"/>